<keyword evidence="1" id="KW-0175">Coiled coil</keyword>
<keyword evidence="3" id="KW-1185">Reference proteome</keyword>
<evidence type="ECO:0000256" key="1">
    <source>
        <dbReference type="SAM" id="Coils"/>
    </source>
</evidence>
<feature type="coiled-coil region" evidence="1">
    <location>
        <begin position="2"/>
        <end position="36"/>
    </location>
</feature>
<organism evidence="2 3">
    <name type="scientific">Dreissena polymorpha</name>
    <name type="common">Zebra mussel</name>
    <name type="synonym">Mytilus polymorpha</name>
    <dbReference type="NCBI Taxonomy" id="45954"/>
    <lineage>
        <taxon>Eukaryota</taxon>
        <taxon>Metazoa</taxon>
        <taxon>Spiralia</taxon>
        <taxon>Lophotrochozoa</taxon>
        <taxon>Mollusca</taxon>
        <taxon>Bivalvia</taxon>
        <taxon>Autobranchia</taxon>
        <taxon>Heteroconchia</taxon>
        <taxon>Euheterodonta</taxon>
        <taxon>Imparidentia</taxon>
        <taxon>Neoheterodontei</taxon>
        <taxon>Myida</taxon>
        <taxon>Dreissenoidea</taxon>
        <taxon>Dreissenidae</taxon>
        <taxon>Dreissena</taxon>
    </lineage>
</organism>
<proteinExistence type="predicted"/>
<evidence type="ECO:0000313" key="3">
    <source>
        <dbReference type="Proteomes" id="UP000828390"/>
    </source>
</evidence>
<dbReference type="Proteomes" id="UP000828390">
    <property type="component" value="Unassembled WGS sequence"/>
</dbReference>
<dbReference type="AlphaFoldDB" id="A0A9D4EHP9"/>
<protein>
    <submittedName>
        <fullName evidence="2">Uncharacterized protein</fullName>
    </submittedName>
</protein>
<gene>
    <name evidence="2" type="ORF">DPMN_158688</name>
</gene>
<accession>A0A9D4EHP9</accession>
<evidence type="ECO:0000313" key="2">
    <source>
        <dbReference type="EMBL" id="KAH3780864.1"/>
    </source>
</evidence>
<dbReference type="EMBL" id="JAIWYP010000008">
    <property type="protein sequence ID" value="KAH3780864.1"/>
    <property type="molecule type" value="Genomic_DNA"/>
</dbReference>
<name>A0A9D4EHP9_DREPO</name>
<reference evidence="2" key="2">
    <citation type="submission" date="2020-11" db="EMBL/GenBank/DDBJ databases">
        <authorList>
            <person name="McCartney M.A."/>
            <person name="Auch B."/>
            <person name="Kono T."/>
            <person name="Mallez S."/>
            <person name="Becker A."/>
            <person name="Gohl D.M."/>
            <person name="Silverstein K.A.T."/>
            <person name="Koren S."/>
            <person name="Bechman K.B."/>
            <person name="Herman A."/>
            <person name="Abrahante J.E."/>
            <person name="Garbe J."/>
        </authorList>
    </citation>
    <scope>NUCLEOTIDE SEQUENCE</scope>
    <source>
        <strain evidence="2">Duluth1</strain>
        <tissue evidence="2">Whole animal</tissue>
    </source>
</reference>
<comment type="caution">
    <text evidence="2">The sequence shown here is derived from an EMBL/GenBank/DDBJ whole genome shotgun (WGS) entry which is preliminary data.</text>
</comment>
<sequence length="97" mass="11291">MVAALEKEVQKWKSRCENLKRTLAKTEMKLSEAFREISDLRMMDHDAHPMLAPAPEDDHNIEVMNSHLTEFRAKIPNTQRSVVYVLPFFTFNFPTVA</sequence>
<reference evidence="2" key="1">
    <citation type="journal article" date="2019" name="bioRxiv">
        <title>The Genome of the Zebra Mussel, Dreissena polymorpha: A Resource for Invasive Species Research.</title>
        <authorList>
            <person name="McCartney M.A."/>
            <person name="Auch B."/>
            <person name="Kono T."/>
            <person name="Mallez S."/>
            <person name="Zhang Y."/>
            <person name="Obille A."/>
            <person name="Becker A."/>
            <person name="Abrahante J.E."/>
            <person name="Garbe J."/>
            <person name="Badalamenti J.P."/>
            <person name="Herman A."/>
            <person name="Mangelson H."/>
            <person name="Liachko I."/>
            <person name="Sullivan S."/>
            <person name="Sone E.D."/>
            <person name="Koren S."/>
            <person name="Silverstein K.A.T."/>
            <person name="Beckman K.B."/>
            <person name="Gohl D.M."/>
        </authorList>
    </citation>
    <scope>NUCLEOTIDE SEQUENCE</scope>
    <source>
        <strain evidence="2">Duluth1</strain>
        <tissue evidence="2">Whole animal</tissue>
    </source>
</reference>